<dbReference type="PANTHER" id="PTHR38110:SF1">
    <property type="entry name" value="THIOESTERASE DOMAIN-CONTAINING PROTEIN"/>
    <property type="match status" value="1"/>
</dbReference>
<dbReference type="InterPro" id="IPR049449">
    <property type="entry name" value="TesB_ACOT8-like_N"/>
</dbReference>
<comment type="caution">
    <text evidence="3">The sequence shown here is derived from an EMBL/GenBank/DDBJ whole genome shotgun (WGS) entry which is preliminary data.</text>
</comment>
<dbReference type="Pfam" id="PF20789">
    <property type="entry name" value="4HBT_3C"/>
    <property type="match status" value="1"/>
</dbReference>
<dbReference type="AlphaFoldDB" id="A0AAN4PPL1"/>
<dbReference type="Gene3D" id="2.40.160.210">
    <property type="entry name" value="Acyl-CoA thioesterase, double hotdog domain"/>
    <property type="match status" value="1"/>
</dbReference>
<dbReference type="InterPro" id="IPR029069">
    <property type="entry name" value="HotDog_dom_sf"/>
</dbReference>
<feature type="domain" description="Acyl-CoA thioesterase-like C-terminal" evidence="2">
    <location>
        <begin position="204"/>
        <end position="355"/>
    </location>
</feature>
<evidence type="ECO:0000259" key="1">
    <source>
        <dbReference type="Pfam" id="PF13622"/>
    </source>
</evidence>
<dbReference type="Pfam" id="PF13622">
    <property type="entry name" value="4HBT_3"/>
    <property type="match status" value="1"/>
</dbReference>
<evidence type="ECO:0000259" key="2">
    <source>
        <dbReference type="Pfam" id="PF20789"/>
    </source>
</evidence>
<accession>A0AAN4PPL1</accession>
<proteinExistence type="predicted"/>
<dbReference type="SUPFAM" id="SSF54637">
    <property type="entry name" value="Thioesterase/thiol ester dehydrase-isomerase"/>
    <property type="match status" value="1"/>
</dbReference>
<reference evidence="3 4" key="1">
    <citation type="submission" date="2015-11" db="EMBL/GenBank/DDBJ databases">
        <title>Aspergillus lentulus strain IFM 54703T.</title>
        <authorList>
            <person name="Kusuya Y."/>
            <person name="Sakai K."/>
            <person name="Kamei K."/>
            <person name="Takahashi H."/>
            <person name="Yaguchi T."/>
        </authorList>
    </citation>
    <scope>NUCLEOTIDE SEQUENCE [LARGE SCALE GENOMIC DNA]</scope>
    <source>
        <strain evidence="3 4">IFM 54703</strain>
    </source>
</reference>
<gene>
    <name evidence="3" type="ORF">ALT_7969</name>
</gene>
<sequence length="371" mass="40805">MAGPCHSAEFEKAINVTPIDSHTYSAYLDPKWCILSGRFQPPEAYGWYLLTCLIVPHGGYTTSVLYRLATVYFRETKSNQFRSTPEPIGMQLSFLRRTVVGPAILRVQDIKIGARISTIHVTLSQRPDRPGVAGDKDDLEVKVVGYITVSPPDTEEGPICKGTWGLCPPPVPGSLANGSVNLEALAANGTDGAWMRLPRPPPIVTAPQHLEIYAPRPQVPMTLESRQKQVVDQWARFIPGGKTVARWSNEAVMFLADMFPAALDRMGAMETSRLLAMEGVQEGELQGNAPDKGAFWYPTVTLNIDLKTRIPPEGVEWLHSRVVTRMLRGSRADLEVVILDPQGELIALSTQVALVVNASRNTKGRVNSEKL</sequence>
<dbReference type="InterPro" id="IPR052389">
    <property type="entry name" value="Sec_Metab_Biosynth-Assoc"/>
</dbReference>
<evidence type="ECO:0000313" key="4">
    <source>
        <dbReference type="Proteomes" id="UP000051487"/>
    </source>
</evidence>
<evidence type="ECO:0008006" key="5">
    <source>
        <dbReference type="Google" id="ProtNLM"/>
    </source>
</evidence>
<evidence type="ECO:0000313" key="3">
    <source>
        <dbReference type="EMBL" id="GAQ10648.1"/>
    </source>
</evidence>
<dbReference type="EMBL" id="BCLY01000016">
    <property type="protein sequence ID" value="GAQ10648.1"/>
    <property type="molecule type" value="Genomic_DNA"/>
</dbReference>
<dbReference type="PANTHER" id="PTHR38110">
    <property type="entry name" value="CHROMOSOME 23, WHOLE GENOME SHOTGUN SEQUENCE"/>
    <property type="match status" value="1"/>
</dbReference>
<dbReference type="Proteomes" id="UP000051487">
    <property type="component" value="Unassembled WGS sequence"/>
</dbReference>
<feature type="domain" description="Acyl-CoA thioesterase-like N-terminal HotDog" evidence="1">
    <location>
        <begin position="55"/>
        <end position="127"/>
    </location>
</feature>
<protein>
    <recommendedName>
        <fullName evidence="5">Thioesterase-like superfamily-domain-containing protein</fullName>
    </recommendedName>
</protein>
<organism evidence="3 4">
    <name type="scientific">Aspergillus lentulus</name>
    <dbReference type="NCBI Taxonomy" id="293939"/>
    <lineage>
        <taxon>Eukaryota</taxon>
        <taxon>Fungi</taxon>
        <taxon>Dikarya</taxon>
        <taxon>Ascomycota</taxon>
        <taxon>Pezizomycotina</taxon>
        <taxon>Eurotiomycetes</taxon>
        <taxon>Eurotiomycetidae</taxon>
        <taxon>Eurotiales</taxon>
        <taxon>Aspergillaceae</taxon>
        <taxon>Aspergillus</taxon>
        <taxon>Aspergillus subgen. Fumigati</taxon>
    </lineage>
</organism>
<name>A0AAN4PPL1_ASPLE</name>
<dbReference type="InterPro" id="IPR049450">
    <property type="entry name" value="ACOT8-like_C"/>
</dbReference>
<dbReference type="InterPro" id="IPR042171">
    <property type="entry name" value="Acyl-CoA_hotdog"/>
</dbReference>